<dbReference type="AlphaFoldDB" id="A0A840ADK9"/>
<dbReference type="Proteomes" id="UP000553193">
    <property type="component" value="Unassembled WGS sequence"/>
</dbReference>
<dbReference type="InterPro" id="IPR029069">
    <property type="entry name" value="HotDog_dom_sf"/>
</dbReference>
<name>A0A840ADK9_9PROT</name>
<dbReference type="InterPro" id="IPR006683">
    <property type="entry name" value="Thioestr_dom"/>
</dbReference>
<dbReference type="Pfam" id="PF03061">
    <property type="entry name" value="4HBT"/>
    <property type="match status" value="1"/>
</dbReference>
<dbReference type="Gene3D" id="3.10.129.10">
    <property type="entry name" value="Hotdog Thioesterase"/>
    <property type="match status" value="1"/>
</dbReference>
<dbReference type="SUPFAM" id="SSF54637">
    <property type="entry name" value="Thioesterase/thiol ester dehydrase-isomerase"/>
    <property type="match status" value="1"/>
</dbReference>
<dbReference type="GO" id="GO:0016790">
    <property type="term" value="F:thiolester hydrolase activity"/>
    <property type="evidence" value="ECO:0007669"/>
    <property type="project" value="UniProtKB-ARBA"/>
</dbReference>
<dbReference type="CDD" id="cd03443">
    <property type="entry name" value="PaaI_thioesterase"/>
    <property type="match status" value="1"/>
</dbReference>
<comment type="caution">
    <text evidence="2">The sequence shown here is derived from an EMBL/GenBank/DDBJ whole genome shotgun (WGS) entry which is preliminary data.</text>
</comment>
<accession>A0A840ADK9</accession>
<reference evidence="2 3" key="1">
    <citation type="submission" date="2020-08" db="EMBL/GenBank/DDBJ databases">
        <title>Genomic Encyclopedia of Type Strains, Phase IV (KMG-IV): sequencing the most valuable type-strain genomes for metagenomic binning, comparative biology and taxonomic classification.</title>
        <authorList>
            <person name="Goeker M."/>
        </authorList>
    </citation>
    <scope>NUCLEOTIDE SEQUENCE [LARGE SCALE GENOMIC DNA]</scope>
    <source>
        <strain evidence="2 3">DSM 19979</strain>
    </source>
</reference>
<evidence type="ECO:0000313" key="2">
    <source>
        <dbReference type="EMBL" id="MBB3899002.1"/>
    </source>
</evidence>
<gene>
    <name evidence="2" type="ORF">GGQ83_002450</name>
</gene>
<sequence>MDIQALEALMHAELPMTAAWGVRVLEAGDGEARLRLDPLPVLLRPGPTLSGPAMMGLADMAMWAALLAISGGEDRSLTASLSMQFLRPAGNAAVVAHARLIKPKGRSLYGEVLITRAADGVLVAHATSGWVAVSPAGGR</sequence>
<protein>
    <submittedName>
        <fullName evidence="2">Acyl-coenzyme A thioesterase PaaI-like protein</fullName>
    </submittedName>
</protein>
<keyword evidence="3" id="KW-1185">Reference proteome</keyword>
<dbReference type="EMBL" id="JACIDJ010000004">
    <property type="protein sequence ID" value="MBB3899002.1"/>
    <property type="molecule type" value="Genomic_DNA"/>
</dbReference>
<evidence type="ECO:0000313" key="3">
    <source>
        <dbReference type="Proteomes" id="UP000553193"/>
    </source>
</evidence>
<feature type="domain" description="Thioesterase" evidence="1">
    <location>
        <begin position="48"/>
        <end position="121"/>
    </location>
</feature>
<proteinExistence type="predicted"/>
<evidence type="ECO:0000259" key="1">
    <source>
        <dbReference type="Pfam" id="PF03061"/>
    </source>
</evidence>
<dbReference type="RefSeq" id="WP_184384385.1">
    <property type="nucleotide sequence ID" value="NZ_JACIDJ010000004.1"/>
</dbReference>
<organism evidence="2 3">
    <name type="scientific">Roseococcus suduntuyensis</name>
    <dbReference type="NCBI Taxonomy" id="455361"/>
    <lineage>
        <taxon>Bacteria</taxon>
        <taxon>Pseudomonadati</taxon>
        <taxon>Pseudomonadota</taxon>
        <taxon>Alphaproteobacteria</taxon>
        <taxon>Acetobacterales</taxon>
        <taxon>Roseomonadaceae</taxon>
        <taxon>Roseococcus</taxon>
    </lineage>
</organism>